<dbReference type="eggNOG" id="ENOG502ZURY">
    <property type="taxonomic scope" value="Bacteria"/>
</dbReference>
<reference evidence="1" key="1">
    <citation type="submission" date="2009-10" db="EMBL/GenBank/DDBJ databases">
        <title>Complete sequence of Bacillus selenitireducens MLS10.</title>
        <authorList>
            <consortium name="US DOE Joint Genome Institute"/>
            <person name="Lucas S."/>
            <person name="Copeland A."/>
            <person name="Lapidus A."/>
            <person name="Glavina del Rio T."/>
            <person name="Dalin E."/>
            <person name="Tice H."/>
            <person name="Bruce D."/>
            <person name="Goodwin L."/>
            <person name="Pitluck S."/>
            <person name="Sims D."/>
            <person name="Brettin T."/>
            <person name="Detter J.C."/>
            <person name="Han C."/>
            <person name="Larimer F."/>
            <person name="Land M."/>
            <person name="Hauser L."/>
            <person name="Kyrpides N."/>
            <person name="Ovchinnikova G."/>
            <person name="Stolz J."/>
        </authorList>
    </citation>
    <scope>NUCLEOTIDE SEQUENCE [LARGE SCALE GENOMIC DNA]</scope>
    <source>
        <strain evidence="1">MLS10</strain>
    </source>
</reference>
<organism evidence="1 2">
    <name type="scientific">Bacillus selenitireducens (strain ATCC 700615 / DSM 15326 / MLS10)</name>
    <dbReference type="NCBI Taxonomy" id="439292"/>
    <lineage>
        <taxon>Bacteria</taxon>
        <taxon>Bacillati</taxon>
        <taxon>Bacillota</taxon>
        <taxon>Bacilli</taxon>
        <taxon>Bacillales</taxon>
        <taxon>Bacillaceae</taxon>
        <taxon>Salisediminibacterium</taxon>
    </lineage>
</organism>
<evidence type="ECO:0000313" key="1">
    <source>
        <dbReference type="EMBL" id="ADH99583.1"/>
    </source>
</evidence>
<keyword evidence="2" id="KW-1185">Reference proteome</keyword>
<gene>
    <name evidence="1" type="ordered locus">Bsel_2079</name>
</gene>
<dbReference type="EMBL" id="CP001791">
    <property type="protein sequence ID" value="ADH99583.1"/>
    <property type="molecule type" value="Genomic_DNA"/>
</dbReference>
<dbReference type="KEGG" id="bse:Bsel_2079"/>
<sequence length="334" mass="38757">MNRLEAEKYIGKRIWIDKNKDGEYTGDLIQIHAPKGKPWSGTIQIKTVETCPDIDSSDMIKEPIYREDDEVTLTGSMLSPISDHHSSTTHTFEESYILALIEQAETIKEDVHANAQILEQIYNRLSELDQTIIESLVHENGSDDYDEFELKRFKDLHVCVSKRSGLKIILDFLPVHAIIDDENRAYPLIHDKCFRFLSPENEEVMLEEGQSIWIQHHQYDPYMLIRNELEQEGLQILTRTLADFGLQHEDVFLCHNALLQLPIESVSSSSNISGTHLINFHKNNLHFVLQHHFERNYDEEPVYRYDRFELTSNTGQRTVSVYTNDSASNSSHKK</sequence>
<dbReference type="STRING" id="439292.Bsel_2079"/>
<dbReference type="HOGENOM" id="CLU_859584_0_0_9"/>
<dbReference type="AlphaFoldDB" id="D6XUU7"/>
<name>D6XUU7_BACIE</name>
<protein>
    <recommendedName>
        <fullName evidence="3">DUF2777 family protein</fullName>
    </recommendedName>
</protein>
<proteinExistence type="predicted"/>
<dbReference type="Pfam" id="PF10949">
    <property type="entry name" value="DUF2777"/>
    <property type="match status" value="1"/>
</dbReference>
<accession>D6XUU7</accession>
<dbReference type="Proteomes" id="UP000000271">
    <property type="component" value="Chromosome"/>
</dbReference>
<dbReference type="InterPro" id="IPR024488">
    <property type="entry name" value="DUF2777"/>
</dbReference>
<evidence type="ECO:0000313" key="2">
    <source>
        <dbReference type="Proteomes" id="UP000000271"/>
    </source>
</evidence>
<dbReference type="RefSeq" id="WP_013173005.1">
    <property type="nucleotide sequence ID" value="NC_014219.1"/>
</dbReference>
<evidence type="ECO:0008006" key="3">
    <source>
        <dbReference type="Google" id="ProtNLM"/>
    </source>
</evidence>
<dbReference type="OrthoDB" id="2942325at2"/>